<evidence type="ECO:0000256" key="4">
    <source>
        <dbReference type="ARBA" id="ARBA00022989"/>
    </source>
</evidence>
<proteinExistence type="predicted"/>
<dbReference type="Gene3D" id="2.60.120.200">
    <property type="match status" value="1"/>
</dbReference>
<protein>
    <recommendedName>
        <fullName evidence="6">L-type lectin-like domain-containing protein</fullName>
    </recommendedName>
</protein>
<dbReference type="GO" id="GO:0005537">
    <property type="term" value="F:D-mannose binding"/>
    <property type="evidence" value="ECO:0007669"/>
    <property type="project" value="TreeGrafter"/>
</dbReference>
<gene>
    <name evidence="7" type="ORF">KIN20_020374</name>
</gene>
<evidence type="ECO:0000313" key="8">
    <source>
        <dbReference type="Proteomes" id="UP001196413"/>
    </source>
</evidence>
<keyword evidence="3" id="KW-0732">Signal</keyword>
<evidence type="ECO:0000259" key="6">
    <source>
        <dbReference type="PROSITE" id="PS51328"/>
    </source>
</evidence>
<comment type="caution">
    <text evidence="7">The sequence shown here is derived from an EMBL/GenBank/DDBJ whole genome shotgun (WGS) entry which is preliminary data.</text>
</comment>
<dbReference type="PANTHER" id="PTHR12223">
    <property type="entry name" value="VESICULAR MANNOSE-BINDING LECTIN"/>
    <property type="match status" value="1"/>
</dbReference>
<keyword evidence="5" id="KW-0472">Membrane</keyword>
<dbReference type="PROSITE" id="PS51328">
    <property type="entry name" value="L_LECTIN_LIKE"/>
    <property type="match status" value="1"/>
</dbReference>
<dbReference type="Pfam" id="PF03388">
    <property type="entry name" value="Lectin_leg-like"/>
    <property type="match status" value="1"/>
</dbReference>
<dbReference type="GO" id="GO:0005793">
    <property type="term" value="C:endoplasmic reticulum-Golgi intermediate compartment"/>
    <property type="evidence" value="ECO:0007669"/>
    <property type="project" value="TreeGrafter"/>
</dbReference>
<dbReference type="GO" id="GO:0005789">
    <property type="term" value="C:endoplasmic reticulum membrane"/>
    <property type="evidence" value="ECO:0007669"/>
    <property type="project" value="TreeGrafter"/>
</dbReference>
<evidence type="ECO:0000313" key="7">
    <source>
        <dbReference type="EMBL" id="KAJ1361180.1"/>
    </source>
</evidence>
<dbReference type="EMBL" id="JAHQIW010004128">
    <property type="protein sequence ID" value="KAJ1361180.1"/>
    <property type="molecule type" value="Genomic_DNA"/>
</dbReference>
<dbReference type="GO" id="GO:0006888">
    <property type="term" value="P:endoplasmic reticulum to Golgi vesicle-mediated transport"/>
    <property type="evidence" value="ECO:0007669"/>
    <property type="project" value="TreeGrafter"/>
</dbReference>
<dbReference type="GO" id="GO:0030134">
    <property type="term" value="C:COPII-coated ER to Golgi transport vesicle"/>
    <property type="evidence" value="ECO:0007669"/>
    <property type="project" value="TreeGrafter"/>
</dbReference>
<dbReference type="PANTHER" id="PTHR12223:SF28">
    <property type="entry name" value="LECTIN, MANNOSE BINDING 1 LIKE"/>
    <property type="match status" value="1"/>
</dbReference>
<evidence type="ECO:0000256" key="1">
    <source>
        <dbReference type="ARBA" id="ARBA00004479"/>
    </source>
</evidence>
<evidence type="ECO:0000256" key="2">
    <source>
        <dbReference type="ARBA" id="ARBA00022692"/>
    </source>
</evidence>
<dbReference type="Proteomes" id="UP001196413">
    <property type="component" value="Unassembled WGS sequence"/>
</dbReference>
<reference evidence="7" key="1">
    <citation type="submission" date="2021-06" db="EMBL/GenBank/DDBJ databases">
        <title>Parelaphostrongylus tenuis whole genome reference sequence.</title>
        <authorList>
            <person name="Garwood T.J."/>
            <person name="Larsen P.A."/>
            <person name="Fountain-Jones N.M."/>
            <person name="Garbe J.R."/>
            <person name="Macchietto M.G."/>
            <person name="Kania S.A."/>
            <person name="Gerhold R.W."/>
            <person name="Richards J.E."/>
            <person name="Wolf T.M."/>
        </authorList>
    </citation>
    <scope>NUCLEOTIDE SEQUENCE</scope>
    <source>
        <strain evidence="7">MNPRO001-30</strain>
        <tissue evidence="7">Meninges</tissue>
    </source>
</reference>
<dbReference type="GO" id="GO:0000139">
    <property type="term" value="C:Golgi membrane"/>
    <property type="evidence" value="ECO:0007669"/>
    <property type="project" value="TreeGrafter"/>
</dbReference>
<dbReference type="InterPro" id="IPR013320">
    <property type="entry name" value="ConA-like_dom_sf"/>
</dbReference>
<dbReference type="InterPro" id="IPR005052">
    <property type="entry name" value="Lectin_leg"/>
</dbReference>
<dbReference type="InterPro" id="IPR051136">
    <property type="entry name" value="Intracellular_Lectin-GPT"/>
</dbReference>
<dbReference type="SUPFAM" id="SSF49899">
    <property type="entry name" value="Concanavalin A-like lectins/glucanases"/>
    <property type="match status" value="1"/>
</dbReference>
<accession>A0AAD5QTG9</accession>
<sequence>MCENIEKGSRQNESIFLPLEAHFRIVASNGAAADGVAIWYTRNLGTGTAWGAPSTFSGIGIVLDTYVNEIDGNRGHQSSRLFILFNSDLKEKEVDSNLDGSNMMFGEKCDLGKDAYSTITNRPRDANPTVKILVRYLMETLEVYYSIPSLYHKQWQFCTNFTGVFLPAHYHLGISAATGELRSIHELISFRV</sequence>
<name>A0AAD5QTG9_PARTN</name>
<organism evidence="7 8">
    <name type="scientific">Parelaphostrongylus tenuis</name>
    <name type="common">Meningeal worm</name>
    <dbReference type="NCBI Taxonomy" id="148309"/>
    <lineage>
        <taxon>Eukaryota</taxon>
        <taxon>Metazoa</taxon>
        <taxon>Ecdysozoa</taxon>
        <taxon>Nematoda</taxon>
        <taxon>Chromadorea</taxon>
        <taxon>Rhabditida</taxon>
        <taxon>Rhabditina</taxon>
        <taxon>Rhabditomorpha</taxon>
        <taxon>Strongyloidea</taxon>
        <taxon>Metastrongylidae</taxon>
        <taxon>Parelaphostrongylus</taxon>
    </lineage>
</organism>
<dbReference type="AlphaFoldDB" id="A0AAD5QTG9"/>
<comment type="subcellular location">
    <subcellularLocation>
        <location evidence="1">Membrane</location>
        <topology evidence="1">Single-pass type I membrane protein</topology>
    </subcellularLocation>
</comment>
<evidence type="ECO:0000256" key="5">
    <source>
        <dbReference type="ARBA" id="ARBA00023136"/>
    </source>
</evidence>
<keyword evidence="4" id="KW-1133">Transmembrane helix</keyword>
<keyword evidence="2" id="KW-0812">Transmembrane</keyword>
<keyword evidence="8" id="KW-1185">Reference proteome</keyword>
<feature type="domain" description="L-type lectin-like" evidence="6">
    <location>
        <begin position="1"/>
        <end position="192"/>
    </location>
</feature>
<evidence type="ECO:0000256" key="3">
    <source>
        <dbReference type="ARBA" id="ARBA00022729"/>
    </source>
</evidence>